<evidence type="ECO:0000313" key="3">
    <source>
        <dbReference type="EMBL" id="ADN12307.1"/>
    </source>
</evidence>
<evidence type="ECO:0000313" key="4">
    <source>
        <dbReference type="Proteomes" id="UP000008206"/>
    </source>
</evidence>
<reference evidence="4" key="1">
    <citation type="journal article" date="2011" name="MBio">
        <title>Novel metabolic attributes of the genus Cyanothece, comprising a group of unicellular nitrogen-fixing Cyanobacteria.</title>
        <authorList>
            <person name="Bandyopadhyay A."/>
            <person name="Elvitigala T."/>
            <person name="Welsh E."/>
            <person name="Stockel J."/>
            <person name="Liberton M."/>
            <person name="Min H."/>
            <person name="Sherman L.A."/>
            <person name="Pakrasi H.B."/>
        </authorList>
    </citation>
    <scope>NUCLEOTIDE SEQUENCE [LARGE SCALE GENOMIC DNA]</scope>
    <source>
        <strain evidence="4">PCC 7822</strain>
    </source>
</reference>
<dbReference type="STRING" id="497965.Cyan7822_0259"/>
<feature type="compositionally biased region" description="Low complexity" evidence="1">
    <location>
        <begin position="40"/>
        <end position="61"/>
    </location>
</feature>
<protein>
    <recommendedName>
        <fullName evidence="5">Lipoprotein</fullName>
    </recommendedName>
</protein>
<keyword evidence="4" id="KW-1185">Reference proteome</keyword>
<feature type="signal peptide" evidence="2">
    <location>
        <begin position="1"/>
        <end position="26"/>
    </location>
</feature>
<evidence type="ECO:0008006" key="5">
    <source>
        <dbReference type="Google" id="ProtNLM"/>
    </source>
</evidence>
<dbReference type="PROSITE" id="PS51257">
    <property type="entry name" value="PROKAR_LIPOPROTEIN"/>
    <property type="match status" value="1"/>
</dbReference>
<proteinExistence type="predicted"/>
<dbReference type="KEGG" id="cyj:Cyan7822_0259"/>
<keyword evidence="2" id="KW-0732">Signal</keyword>
<dbReference type="EMBL" id="CP002198">
    <property type="protein sequence ID" value="ADN12307.1"/>
    <property type="molecule type" value="Genomic_DNA"/>
</dbReference>
<gene>
    <name evidence="3" type="ordered locus">Cyan7822_0259</name>
</gene>
<feature type="chain" id="PRO_5003141164" description="Lipoprotein" evidence="2">
    <location>
        <begin position="27"/>
        <end position="276"/>
    </location>
</feature>
<organism evidence="3 4">
    <name type="scientific">Gloeothece verrucosa (strain PCC 7822)</name>
    <name type="common">Cyanothece sp. (strain PCC 7822)</name>
    <dbReference type="NCBI Taxonomy" id="497965"/>
    <lineage>
        <taxon>Bacteria</taxon>
        <taxon>Bacillati</taxon>
        <taxon>Cyanobacteriota</taxon>
        <taxon>Cyanophyceae</taxon>
        <taxon>Oscillatoriophycideae</taxon>
        <taxon>Chroococcales</taxon>
        <taxon>Aphanothecaceae</taxon>
        <taxon>Gloeothece</taxon>
        <taxon>Gloeothece verrucosa</taxon>
    </lineage>
</organism>
<dbReference type="HOGENOM" id="CLU_1007296_0_0_3"/>
<feature type="region of interest" description="Disordered" evidence="1">
    <location>
        <begin position="33"/>
        <end position="82"/>
    </location>
</feature>
<name>E0U528_GLOV7</name>
<dbReference type="AlphaFoldDB" id="E0U528"/>
<evidence type="ECO:0000256" key="2">
    <source>
        <dbReference type="SAM" id="SignalP"/>
    </source>
</evidence>
<evidence type="ECO:0000256" key="1">
    <source>
        <dbReference type="SAM" id="MobiDB-lite"/>
    </source>
</evidence>
<accession>E0U528</accession>
<dbReference type="Proteomes" id="UP000008206">
    <property type="component" value="Chromosome"/>
</dbReference>
<sequence>MYKSHQKSPFTLACWLIMLASVIFLSGCNGGDKTTTDNNSPAPTTATSPDTGTASPATSTSEGTVDPITAGMTGAERQNTDPLELLQSDQLKTELKITPDQETKIKQITQDFRGKLQQIYGNVNLNGLPPAEQSKKLEEVSGPVQEEINKTRQEIGKVLSPNQVKRFKEITLQIYGFGVLNSDQYAQDLKLTDEQQKKIGTIRTQMISKMRTSWQIPPSDKQEKEKVIDTNRKVMEGIIKESNDEVLAVLTPDQKKSLESLKGEKFDFKPPAPPAS</sequence>
<dbReference type="eggNOG" id="COG3678">
    <property type="taxonomic scope" value="Bacteria"/>
</dbReference>